<reference evidence="1 2" key="1">
    <citation type="submission" date="2016-10" db="EMBL/GenBank/DDBJ databases">
        <authorList>
            <person name="de Groot N.N."/>
        </authorList>
    </citation>
    <scope>NUCLEOTIDE SEQUENCE [LARGE SCALE GENOMIC DNA]</scope>
    <source>
        <strain evidence="1 2">DSM 25294</strain>
    </source>
</reference>
<accession>A0A1G8THN4</accession>
<keyword evidence="2" id="KW-1185">Reference proteome</keyword>
<proteinExistence type="predicted"/>
<dbReference type="PANTHER" id="PTHR43481">
    <property type="entry name" value="FRUCTOSE-1-PHOSPHATE PHOSPHATASE"/>
    <property type="match status" value="1"/>
</dbReference>
<dbReference type="PANTHER" id="PTHR43481:SF4">
    <property type="entry name" value="GLYCEROL-1-PHOSPHATE PHOSPHOHYDROLASE 1-RELATED"/>
    <property type="match status" value="1"/>
</dbReference>
<organism evidence="1 2">
    <name type="scientific">Aliiruegeria lutimaris</name>
    <dbReference type="NCBI Taxonomy" id="571298"/>
    <lineage>
        <taxon>Bacteria</taxon>
        <taxon>Pseudomonadati</taxon>
        <taxon>Pseudomonadota</taxon>
        <taxon>Alphaproteobacteria</taxon>
        <taxon>Rhodobacterales</taxon>
        <taxon>Roseobacteraceae</taxon>
        <taxon>Aliiruegeria</taxon>
    </lineage>
</organism>
<dbReference type="InterPro" id="IPR023198">
    <property type="entry name" value="PGP-like_dom2"/>
</dbReference>
<dbReference type="EMBL" id="FNEK01000017">
    <property type="protein sequence ID" value="SDJ41102.1"/>
    <property type="molecule type" value="Genomic_DNA"/>
</dbReference>
<dbReference type="PRINTS" id="PR00413">
    <property type="entry name" value="HADHALOGNASE"/>
</dbReference>
<dbReference type="InterPro" id="IPR036412">
    <property type="entry name" value="HAD-like_sf"/>
</dbReference>
<dbReference type="InterPro" id="IPR023214">
    <property type="entry name" value="HAD_sf"/>
</dbReference>
<gene>
    <name evidence="1" type="ORF">SAMN04488026_101711</name>
</gene>
<protein>
    <submittedName>
        <fullName evidence="1">Haloacid dehalogenase superfamily, subfamily IA, variant 3 with third motif having DD or ED</fullName>
    </submittedName>
</protein>
<dbReference type="GO" id="GO:0050308">
    <property type="term" value="F:sugar-phosphatase activity"/>
    <property type="evidence" value="ECO:0007669"/>
    <property type="project" value="TreeGrafter"/>
</dbReference>
<dbReference type="OrthoDB" id="9782449at2"/>
<dbReference type="SFLD" id="SFLDG01129">
    <property type="entry name" value="C1.5:_HAD__Beta-PGM__Phosphata"/>
    <property type="match status" value="1"/>
</dbReference>
<evidence type="ECO:0000313" key="1">
    <source>
        <dbReference type="EMBL" id="SDJ41102.1"/>
    </source>
</evidence>
<dbReference type="STRING" id="571298.SAMN04488026_101711"/>
<dbReference type="InterPro" id="IPR051806">
    <property type="entry name" value="HAD-like_SPP"/>
</dbReference>
<name>A0A1G8THN4_9RHOB</name>
<sequence>MTALLFDMDGLLLDTERVALDSFLQIASGHALERARAEPFFLSLVGSSGAQTRLSLQGAGIADADRFQEEWGVLFRSLVSKDVPVKPGVKALIAELGAKGMTMVVVTSTRTDMARDQLERAGLLEHFRDLVGGDCVAAHKPDPAPYLLGAARAGVAPGDCYAFEDSDKGVAAAVAAGCRVSQVPDLRPPSAALPALGQGIFRNLREAVEAQGLL</sequence>
<dbReference type="CDD" id="cd07505">
    <property type="entry name" value="HAD_BPGM-like"/>
    <property type="match status" value="1"/>
</dbReference>
<dbReference type="Gene3D" id="1.10.150.240">
    <property type="entry name" value="Putative phosphatase, domain 2"/>
    <property type="match status" value="1"/>
</dbReference>
<dbReference type="RefSeq" id="WP_093154717.1">
    <property type="nucleotide sequence ID" value="NZ_FNEK01000017.1"/>
</dbReference>
<dbReference type="InterPro" id="IPR041492">
    <property type="entry name" value="HAD_2"/>
</dbReference>
<dbReference type="InterPro" id="IPR006439">
    <property type="entry name" value="HAD-SF_hydro_IA"/>
</dbReference>
<dbReference type="Proteomes" id="UP000199382">
    <property type="component" value="Unassembled WGS sequence"/>
</dbReference>
<dbReference type="Pfam" id="PF13419">
    <property type="entry name" value="HAD_2"/>
    <property type="match status" value="1"/>
</dbReference>
<dbReference type="SFLD" id="SFLDS00003">
    <property type="entry name" value="Haloacid_Dehalogenase"/>
    <property type="match status" value="1"/>
</dbReference>
<dbReference type="SUPFAM" id="SSF56784">
    <property type="entry name" value="HAD-like"/>
    <property type="match status" value="1"/>
</dbReference>
<dbReference type="Gene3D" id="3.40.50.1000">
    <property type="entry name" value="HAD superfamily/HAD-like"/>
    <property type="match status" value="1"/>
</dbReference>
<dbReference type="NCBIfam" id="TIGR01509">
    <property type="entry name" value="HAD-SF-IA-v3"/>
    <property type="match status" value="1"/>
</dbReference>
<dbReference type="AlphaFoldDB" id="A0A1G8THN4"/>
<evidence type="ECO:0000313" key="2">
    <source>
        <dbReference type="Proteomes" id="UP000199382"/>
    </source>
</evidence>